<reference evidence="3 5" key="1">
    <citation type="submission" date="2022-01" db="EMBL/GenBank/DDBJ databases">
        <title>Lysobacter chinensis sp. nov., a bacterium isolated from cow dung compost.</title>
        <authorList>
            <person name="Liu Y."/>
        </authorList>
    </citation>
    <scope>NUCLEOTIDE SEQUENCE</scope>
    <source>
        <strain evidence="3 5">TLK-CK17</strain>
    </source>
</reference>
<organism evidence="3 5">
    <name type="scientific">Marilutibacter chinensis</name>
    <dbReference type="NCBI Taxonomy" id="2912247"/>
    <lineage>
        <taxon>Bacteria</taxon>
        <taxon>Pseudomonadati</taxon>
        <taxon>Pseudomonadota</taxon>
        <taxon>Gammaproteobacteria</taxon>
        <taxon>Lysobacterales</taxon>
        <taxon>Lysobacteraceae</taxon>
        <taxon>Marilutibacter</taxon>
    </lineage>
</organism>
<protein>
    <recommendedName>
        <fullName evidence="6">Transmembrane protein</fullName>
    </recommendedName>
</protein>
<keyword evidence="2" id="KW-0812">Transmembrane</keyword>
<evidence type="ECO:0000313" key="4">
    <source>
        <dbReference type="EMBL" id="MCF7223003.1"/>
    </source>
</evidence>
<reference evidence="3 5" key="3">
    <citation type="submission" date="2022-01" db="EMBL/GenBank/DDBJ databases">
        <authorList>
            <person name="Zhou L.Y."/>
        </authorList>
    </citation>
    <scope>NUCLEOTIDE SEQUENCE</scope>
    <source>
        <strain evidence="3 5">TLK-CK17</strain>
    </source>
</reference>
<evidence type="ECO:0000313" key="5">
    <source>
        <dbReference type="Proteomes" id="UP001430796"/>
    </source>
</evidence>
<sequence length="207" mass="22425">MHCGQDRRDQLARIALMAFVAGLHLYASWWLLFRFQLQVPMSANVDDEPVLLVRFISRAPTEPEVGTTAAPAAVSPARARIAHTPESPSRPVPGETSAVFLPSGDTPAPQRPLDLSVPGSDEPTGFARPDPLASRATLDPRSTRFADDWATDGDAVEKLKEDSVVARTLLGLFGGRDSCTAKAIRERRRDCVGADHQPGLHEALQGR</sequence>
<reference evidence="5" key="2">
    <citation type="submission" date="2022-01" db="EMBL/GenBank/DDBJ databases">
        <title>Lysobacter chinensis sp. nov., a bacterium isolated from cow dung compost.</title>
        <authorList>
            <person name="Zhou L.Y."/>
        </authorList>
    </citation>
    <scope>NUCLEOTIDE SEQUENCE [LARGE SCALE GENOMIC DNA]</scope>
    <source>
        <strain evidence="5">TLK-CK17</strain>
    </source>
</reference>
<feature type="transmembrane region" description="Helical" evidence="2">
    <location>
        <begin position="12"/>
        <end position="32"/>
    </location>
</feature>
<keyword evidence="2" id="KW-0472">Membrane</keyword>
<evidence type="ECO:0000256" key="2">
    <source>
        <dbReference type="SAM" id="Phobius"/>
    </source>
</evidence>
<name>A0ABS9HQP8_9GAMM</name>
<evidence type="ECO:0000256" key="1">
    <source>
        <dbReference type="SAM" id="MobiDB-lite"/>
    </source>
</evidence>
<comment type="caution">
    <text evidence="3">The sequence shown here is derived from an EMBL/GenBank/DDBJ whole genome shotgun (WGS) entry which is preliminary data.</text>
</comment>
<evidence type="ECO:0000313" key="3">
    <source>
        <dbReference type="EMBL" id="MCF7221256.1"/>
    </source>
</evidence>
<evidence type="ECO:0008006" key="6">
    <source>
        <dbReference type="Google" id="ProtNLM"/>
    </source>
</evidence>
<accession>A0ABS9HQP8</accession>
<keyword evidence="5" id="KW-1185">Reference proteome</keyword>
<proteinExistence type="predicted"/>
<gene>
    <name evidence="3" type="ORF">L3V18_05555</name>
    <name evidence="4" type="ORF">L3V18_14590</name>
</gene>
<feature type="region of interest" description="Disordered" evidence="1">
    <location>
        <begin position="82"/>
        <end position="111"/>
    </location>
</feature>
<keyword evidence="2" id="KW-1133">Transmembrane helix</keyword>
<dbReference type="EMBL" id="JAKJPO010000010">
    <property type="protein sequence ID" value="MCF7223003.1"/>
    <property type="molecule type" value="Genomic_DNA"/>
</dbReference>
<dbReference type="EMBL" id="JAKJPO010000001">
    <property type="protein sequence ID" value="MCF7221256.1"/>
    <property type="molecule type" value="Genomic_DNA"/>
</dbReference>
<dbReference type="Proteomes" id="UP001430796">
    <property type="component" value="Unassembled WGS sequence"/>
</dbReference>